<evidence type="ECO:0000313" key="2">
    <source>
        <dbReference type="EMBL" id="MFD1262135.1"/>
    </source>
</evidence>
<keyword evidence="1" id="KW-0732">Signal</keyword>
<dbReference type="EMBL" id="JBHTMC010000002">
    <property type="protein sequence ID" value="MFD1262135.1"/>
    <property type="molecule type" value="Genomic_DNA"/>
</dbReference>
<evidence type="ECO:0000256" key="1">
    <source>
        <dbReference type="SAM" id="SignalP"/>
    </source>
</evidence>
<accession>A0ABW3WA41</accession>
<dbReference type="Proteomes" id="UP001597158">
    <property type="component" value="Unassembled WGS sequence"/>
</dbReference>
<dbReference type="RefSeq" id="WP_002930634.1">
    <property type="nucleotide sequence ID" value="NZ_JARQZE010000003.1"/>
</dbReference>
<reference evidence="3" key="1">
    <citation type="journal article" date="2019" name="Int. J. Syst. Evol. Microbiol.">
        <title>The Global Catalogue of Microorganisms (GCM) 10K type strain sequencing project: providing services to taxonomists for standard genome sequencing and annotation.</title>
        <authorList>
            <consortium name="The Broad Institute Genomics Platform"/>
            <consortium name="The Broad Institute Genome Sequencing Center for Infectious Disease"/>
            <person name="Wu L."/>
            <person name="Ma J."/>
        </authorList>
    </citation>
    <scope>NUCLEOTIDE SEQUENCE [LARGE SCALE GENOMIC DNA]</scope>
    <source>
        <strain evidence="3">CCUG 48884</strain>
    </source>
</reference>
<feature type="chain" id="PRO_5047305254" evidence="1">
    <location>
        <begin position="28"/>
        <end position="161"/>
    </location>
</feature>
<keyword evidence="3" id="KW-1185">Reference proteome</keyword>
<proteinExistence type="predicted"/>
<name>A0ABW3WA41_9RHOO</name>
<protein>
    <submittedName>
        <fullName evidence="2">Uncharacterized protein</fullName>
    </submittedName>
</protein>
<organism evidence="2 3">
    <name type="scientific">Thauera mechernichensis</name>
    <dbReference type="NCBI Taxonomy" id="82788"/>
    <lineage>
        <taxon>Bacteria</taxon>
        <taxon>Pseudomonadati</taxon>
        <taxon>Pseudomonadota</taxon>
        <taxon>Betaproteobacteria</taxon>
        <taxon>Rhodocyclales</taxon>
        <taxon>Zoogloeaceae</taxon>
        <taxon>Thauera</taxon>
    </lineage>
</organism>
<sequence length="161" mass="17573">MHRRTPPFKALIGLCLAAGLLSGPAQADNHACPDLKTAVQVAACPTEAELKYTYMGFCGDNARLYGRDVLTCSTFENYKEAKNIAMWESADGKFSGYLSCNVPAEQIHASKPLRMSSDSKNGLTRLVCDYENDHRMVYRSKQACKVAVADCSTGDCTAECE</sequence>
<comment type="caution">
    <text evidence="2">The sequence shown here is derived from an EMBL/GenBank/DDBJ whole genome shotgun (WGS) entry which is preliminary data.</text>
</comment>
<gene>
    <name evidence="2" type="ORF">ACFQ4M_00985</name>
</gene>
<evidence type="ECO:0000313" key="3">
    <source>
        <dbReference type="Proteomes" id="UP001597158"/>
    </source>
</evidence>
<feature type="signal peptide" evidence="1">
    <location>
        <begin position="1"/>
        <end position="27"/>
    </location>
</feature>